<evidence type="ECO:0000313" key="12">
    <source>
        <dbReference type="Proteomes" id="UP000284333"/>
    </source>
</evidence>
<dbReference type="Gene3D" id="3.90.226.10">
    <property type="entry name" value="2-enoyl-CoA Hydratase, Chain A, domain 1"/>
    <property type="match status" value="1"/>
</dbReference>
<reference evidence="11 12" key="1">
    <citation type="submission" date="2018-11" db="EMBL/GenBank/DDBJ databases">
        <title>Rhodococcus spongicola sp. nov. and Rhodococcus xishaensis sp. nov. from marine sponges.</title>
        <authorList>
            <person name="Li L."/>
            <person name="Lin H.W."/>
        </authorList>
    </citation>
    <scope>NUCLEOTIDE SEQUENCE [LARGE SCALE GENOMIC DNA]</scope>
    <source>
        <strain evidence="11 12">LHW50502</strain>
    </source>
</reference>
<dbReference type="InterPro" id="IPR001753">
    <property type="entry name" value="Enoyl-CoA_hydra/iso"/>
</dbReference>
<comment type="function">
    <text evidence="1">Could possibly oxidize fatty acids using specific components.</text>
</comment>
<protein>
    <recommendedName>
        <fullName evidence="9">Probable enoyl-CoA hydratase echA8</fullName>
        <ecNumber evidence="3">4.2.1.17</ecNumber>
    </recommendedName>
</protein>
<dbReference type="InterPro" id="IPR014748">
    <property type="entry name" value="Enoyl-CoA_hydra_C"/>
</dbReference>
<dbReference type="SUPFAM" id="SSF52096">
    <property type="entry name" value="ClpP/crotonase"/>
    <property type="match status" value="1"/>
</dbReference>
<comment type="similarity">
    <text evidence="2 10">Belongs to the enoyl-CoA hydratase/isomerase family.</text>
</comment>
<dbReference type="Proteomes" id="UP000284333">
    <property type="component" value="Unassembled WGS sequence"/>
</dbReference>
<dbReference type="Gene3D" id="1.10.12.10">
    <property type="entry name" value="Lyase 2-enoyl-coa Hydratase, Chain A, domain 2"/>
    <property type="match status" value="1"/>
</dbReference>
<keyword evidence="4" id="KW-0276">Fatty acid metabolism</keyword>
<comment type="catalytic activity">
    <reaction evidence="7">
        <text>a (3S)-3-hydroxyacyl-CoA = a (2E)-enoyl-CoA + H2O</text>
        <dbReference type="Rhea" id="RHEA:16105"/>
        <dbReference type="ChEBI" id="CHEBI:15377"/>
        <dbReference type="ChEBI" id="CHEBI:57318"/>
        <dbReference type="ChEBI" id="CHEBI:58856"/>
        <dbReference type="EC" id="4.2.1.17"/>
    </reaction>
</comment>
<keyword evidence="6 11" id="KW-0456">Lyase</keyword>
<evidence type="ECO:0000256" key="9">
    <source>
        <dbReference type="ARBA" id="ARBA00068643"/>
    </source>
</evidence>
<name>A0A3S3CUJ6_9NOCA</name>
<keyword evidence="12" id="KW-1185">Reference proteome</keyword>
<dbReference type="FunFam" id="1.10.12.10:FF:000001">
    <property type="entry name" value="Probable enoyl-CoA hydratase, mitochondrial"/>
    <property type="match status" value="1"/>
</dbReference>
<dbReference type="PANTHER" id="PTHR11941:SF54">
    <property type="entry name" value="ENOYL-COA HYDRATASE, MITOCHONDRIAL"/>
    <property type="match status" value="1"/>
</dbReference>
<comment type="caution">
    <text evidence="11">The sequence shown here is derived from an EMBL/GenBank/DDBJ whole genome shotgun (WGS) entry which is preliminary data.</text>
</comment>
<evidence type="ECO:0000256" key="2">
    <source>
        <dbReference type="ARBA" id="ARBA00005254"/>
    </source>
</evidence>
<keyword evidence="5" id="KW-0443">Lipid metabolism</keyword>
<evidence type="ECO:0000256" key="6">
    <source>
        <dbReference type="ARBA" id="ARBA00023239"/>
    </source>
</evidence>
<dbReference type="AlphaFoldDB" id="A0A3S3CUJ6"/>
<dbReference type="EC" id="4.2.1.17" evidence="3"/>
<dbReference type="PROSITE" id="PS00166">
    <property type="entry name" value="ENOYL_COA_HYDRATASE"/>
    <property type="match status" value="1"/>
</dbReference>
<organism evidence="11 12">
    <name type="scientific">Rhodococcus spongiicola</name>
    <dbReference type="NCBI Taxonomy" id="2487352"/>
    <lineage>
        <taxon>Bacteria</taxon>
        <taxon>Bacillati</taxon>
        <taxon>Actinomycetota</taxon>
        <taxon>Actinomycetes</taxon>
        <taxon>Mycobacteriales</taxon>
        <taxon>Nocardiaceae</taxon>
        <taxon>Rhodococcus</taxon>
    </lineage>
</organism>
<evidence type="ECO:0000256" key="3">
    <source>
        <dbReference type="ARBA" id="ARBA00012076"/>
    </source>
</evidence>
<gene>
    <name evidence="11" type="ORF">EF834_00200</name>
</gene>
<dbReference type="InterPro" id="IPR029045">
    <property type="entry name" value="ClpP/crotonase-like_dom_sf"/>
</dbReference>
<comment type="catalytic activity">
    <reaction evidence="8">
        <text>a 4-saturated-(3S)-3-hydroxyacyl-CoA = a (3E)-enoyl-CoA + H2O</text>
        <dbReference type="Rhea" id="RHEA:20724"/>
        <dbReference type="ChEBI" id="CHEBI:15377"/>
        <dbReference type="ChEBI" id="CHEBI:58521"/>
        <dbReference type="ChEBI" id="CHEBI:137480"/>
        <dbReference type="EC" id="4.2.1.17"/>
    </reaction>
</comment>
<accession>A0A3S3CUJ6</accession>
<dbReference type="CDD" id="cd06558">
    <property type="entry name" value="crotonase-like"/>
    <property type="match status" value="1"/>
</dbReference>
<dbReference type="PANTHER" id="PTHR11941">
    <property type="entry name" value="ENOYL-COA HYDRATASE-RELATED"/>
    <property type="match status" value="1"/>
</dbReference>
<dbReference type="GO" id="GO:0018812">
    <property type="term" value="F:3-hydroxyacyl-CoA dehydratase activity"/>
    <property type="evidence" value="ECO:0007669"/>
    <property type="project" value="RHEA"/>
</dbReference>
<evidence type="ECO:0000256" key="4">
    <source>
        <dbReference type="ARBA" id="ARBA00022832"/>
    </source>
</evidence>
<proteinExistence type="inferred from homology"/>
<evidence type="ECO:0000256" key="7">
    <source>
        <dbReference type="ARBA" id="ARBA00023709"/>
    </source>
</evidence>
<evidence type="ECO:0000256" key="1">
    <source>
        <dbReference type="ARBA" id="ARBA00002994"/>
    </source>
</evidence>
<sequence>MTDYETIRVGRTGRVGMITLDRPDALNALNAQLMSEVVAAVEDFEKDRSIGAILLTGSERAFAAGADIKEMQSKSFMDMYLDDWFSAWDRLAAARKPIVAAVAGYALGGGCELAMMCDVLIAADSAKFGQPEIKLGVLPGIGGSQRLTRAVGKAKAMDLCLTGRTMDAQEAERAGLVSRVVPAIDLIDDAIATASRIADMSLPIAMMVKESVNRAFESTLTEGVRFERRVFHSAFATQDQKEGMAAFTEKRDPNFGHH</sequence>
<evidence type="ECO:0000256" key="10">
    <source>
        <dbReference type="RuleBase" id="RU003707"/>
    </source>
</evidence>
<dbReference type="FunFam" id="3.90.226.10:FF:000019">
    <property type="entry name" value="Enoyl-CoA hydratase, mitochondrial"/>
    <property type="match status" value="1"/>
</dbReference>
<dbReference type="InterPro" id="IPR018376">
    <property type="entry name" value="Enoyl-CoA_hyd/isom_CS"/>
</dbReference>
<evidence type="ECO:0000313" key="11">
    <source>
        <dbReference type="EMBL" id="RVW05949.1"/>
    </source>
</evidence>
<dbReference type="OrthoDB" id="8452484at2"/>
<dbReference type="NCBIfam" id="NF004517">
    <property type="entry name" value="PRK05862.1"/>
    <property type="match status" value="1"/>
</dbReference>
<evidence type="ECO:0000256" key="5">
    <source>
        <dbReference type="ARBA" id="ARBA00023098"/>
    </source>
</evidence>
<dbReference type="Pfam" id="PF00378">
    <property type="entry name" value="ECH_1"/>
    <property type="match status" value="1"/>
</dbReference>
<dbReference type="GO" id="GO:0006635">
    <property type="term" value="P:fatty acid beta-oxidation"/>
    <property type="evidence" value="ECO:0007669"/>
    <property type="project" value="TreeGrafter"/>
</dbReference>
<dbReference type="RefSeq" id="WP_127944271.1">
    <property type="nucleotide sequence ID" value="NZ_RKLN01000001.1"/>
</dbReference>
<evidence type="ECO:0000256" key="8">
    <source>
        <dbReference type="ARBA" id="ARBA00023717"/>
    </source>
</evidence>
<dbReference type="EMBL" id="RKLN01000001">
    <property type="protein sequence ID" value="RVW05949.1"/>
    <property type="molecule type" value="Genomic_DNA"/>
</dbReference>